<dbReference type="CDD" id="cd05829">
    <property type="entry name" value="Sortase_F"/>
    <property type="match status" value="1"/>
</dbReference>
<dbReference type="RefSeq" id="WP_185034945.1">
    <property type="nucleotide sequence ID" value="NZ_BNBN01000006.1"/>
</dbReference>
<sequence length="207" mass="21368">MDRAARTALALVLAYWGLTALSDGGPAAPPPQPGAAQAFDAGTRRAAPAPAVRPLPSVAPSRVVIPRLNVDAPLIGLTLDEDGRLASPPDADQNLAGWYQDGTPPGAVGTSVLAGHVDTAQGPAVFYGLGSLAKGDTVRVPRTDGVTAVFTVDAVELYPADAFPDTKVYGPSDTPQLRLITCGGGYDKKTRRYLGNVVVFAHLTGRT</sequence>
<dbReference type="AlphaFoldDB" id="A0A7X0HJ78"/>
<dbReference type="InterPro" id="IPR005754">
    <property type="entry name" value="Sortase"/>
</dbReference>
<dbReference type="InterPro" id="IPR042001">
    <property type="entry name" value="Sortase_F"/>
</dbReference>
<dbReference type="SUPFAM" id="SSF63817">
    <property type="entry name" value="Sortase"/>
    <property type="match status" value="1"/>
</dbReference>
<dbReference type="NCBIfam" id="NF033748">
    <property type="entry name" value="class_F_sortase"/>
    <property type="match status" value="1"/>
</dbReference>
<evidence type="ECO:0008006" key="6">
    <source>
        <dbReference type="Google" id="ProtNLM"/>
    </source>
</evidence>
<feature type="signal peptide" evidence="3">
    <location>
        <begin position="1"/>
        <end position="22"/>
    </location>
</feature>
<comment type="caution">
    <text evidence="4">The sequence shown here is derived from an EMBL/GenBank/DDBJ whole genome shotgun (WGS) entry which is preliminary data.</text>
</comment>
<evidence type="ECO:0000256" key="2">
    <source>
        <dbReference type="SAM" id="MobiDB-lite"/>
    </source>
</evidence>
<dbReference type="InterPro" id="IPR023365">
    <property type="entry name" value="Sortase_dom-sf"/>
</dbReference>
<evidence type="ECO:0000256" key="1">
    <source>
        <dbReference type="ARBA" id="ARBA00022801"/>
    </source>
</evidence>
<dbReference type="Proteomes" id="UP000540423">
    <property type="component" value="Unassembled WGS sequence"/>
</dbReference>
<proteinExistence type="predicted"/>
<gene>
    <name evidence="4" type="ORF">HNQ79_005178</name>
</gene>
<feature type="chain" id="PRO_5038700141" description="Class F sortase" evidence="3">
    <location>
        <begin position="23"/>
        <end position="207"/>
    </location>
</feature>
<dbReference type="GO" id="GO:0016787">
    <property type="term" value="F:hydrolase activity"/>
    <property type="evidence" value="ECO:0007669"/>
    <property type="project" value="UniProtKB-KW"/>
</dbReference>
<keyword evidence="1" id="KW-0378">Hydrolase</keyword>
<keyword evidence="3" id="KW-0732">Signal</keyword>
<feature type="region of interest" description="Disordered" evidence="2">
    <location>
        <begin position="26"/>
        <end position="45"/>
    </location>
</feature>
<evidence type="ECO:0000313" key="4">
    <source>
        <dbReference type="EMBL" id="MBB6438666.1"/>
    </source>
</evidence>
<evidence type="ECO:0000256" key="3">
    <source>
        <dbReference type="SAM" id="SignalP"/>
    </source>
</evidence>
<accession>A0A7X0HJ78</accession>
<protein>
    <recommendedName>
        <fullName evidence="6">Class F sortase</fullName>
    </recommendedName>
</protein>
<name>A0A7X0HJ78_9ACTN</name>
<evidence type="ECO:0000313" key="5">
    <source>
        <dbReference type="Proteomes" id="UP000540423"/>
    </source>
</evidence>
<dbReference type="Pfam" id="PF04203">
    <property type="entry name" value="Sortase"/>
    <property type="match status" value="1"/>
</dbReference>
<keyword evidence="5" id="KW-1185">Reference proteome</keyword>
<reference evidence="4 5" key="1">
    <citation type="submission" date="2020-08" db="EMBL/GenBank/DDBJ databases">
        <title>Genomic Encyclopedia of Type Strains, Phase IV (KMG-IV): sequencing the most valuable type-strain genomes for metagenomic binning, comparative biology and taxonomic classification.</title>
        <authorList>
            <person name="Goeker M."/>
        </authorList>
    </citation>
    <scope>NUCLEOTIDE SEQUENCE [LARGE SCALE GENOMIC DNA]</scope>
    <source>
        <strain evidence="4 5">DSM 40141</strain>
    </source>
</reference>
<dbReference type="EMBL" id="JACHEM010000014">
    <property type="protein sequence ID" value="MBB6438666.1"/>
    <property type="molecule type" value="Genomic_DNA"/>
</dbReference>
<organism evidence="4 5">
    <name type="scientific">Streptomyces candidus</name>
    <dbReference type="NCBI Taxonomy" id="67283"/>
    <lineage>
        <taxon>Bacteria</taxon>
        <taxon>Bacillati</taxon>
        <taxon>Actinomycetota</taxon>
        <taxon>Actinomycetes</taxon>
        <taxon>Kitasatosporales</taxon>
        <taxon>Streptomycetaceae</taxon>
        <taxon>Streptomyces</taxon>
    </lineage>
</organism>
<dbReference type="Gene3D" id="2.40.260.10">
    <property type="entry name" value="Sortase"/>
    <property type="match status" value="1"/>
</dbReference>
<feature type="compositionally biased region" description="Low complexity" evidence="2">
    <location>
        <begin position="34"/>
        <end position="45"/>
    </location>
</feature>